<comment type="caution">
    <text evidence="1">The sequence shown here is derived from an EMBL/GenBank/DDBJ whole genome shotgun (WGS) entry which is preliminary data.</text>
</comment>
<name>A0AAE3R5W4_9BACT</name>
<sequence>MRNVLLIISLSCILHSYTGDGLFVCDKVIYSNDRLDSIFVKKLDWGVNENSRFFAISHAKYSDDVSEYNVEKDFMYEGDFPIYYVLSQDTLYMYTGKLAKSPPDFQSDIIVKQIELTTRQDERLFQNKIYTSVADLCQ</sequence>
<evidence type="ECO:0000313" key="1">
    <source>
        <dbReference type="EMBL" id="MDJ1501262.1"/>
    </source>
</evidence>
<organism evidence="1 2">
    <name type="scientific">Xanthocytophaga agilis</name>
    <dbReference type="NCBI Taxonomy" id="3048010"/>
    <lineage>
        <taxon>Bacteria</taxon>
        <taxon>Pseudomonadati</taxon>
        <taxon>Bacteroidota</taxon>
        <taxon>Cytophagia</taxon>
        <taxon>Cytophagales</taxon>
        <taxon>Rhodocytophagaceae</taxon>
        <taxon>Xanthocytophaga</taxon>
    </lineage>
</organism>
<gene>
    <name evidence="1" type="ORF">QNI22_11415</name>
</gene>
<dbReference type="AlphaFoldDB" id="A0AAE3R5W4"/>
<dbReference type="Proteomes" id="UP001232063">
    <property type="component" value="Unassembled WGS sequence"/>
</dbReference>
<keyword evidence="2" id="KW-1185">Reference proteome</keyword>
<dbReference type="EMBL" id="JASJOU010000003">
    <property type="protein sequence ID" value="MDJ1501262.1"/>
    <property type="molecule type" value="Genomic_DNA"/>
</dbReference>
<proteinExistence type="predicted"/>
<accession>A0AAE3R5W4</accession>
<dbReference type="RefSeq" id="WP_314510755.1">
    <property type="nucleotide sequence ID" value="NZ_JASJOU010000003.1"/>
</dbReference>
<protein>
    <submittedName>
        <fullName evidence="1">Uncharacterized protein</fullName>
    </submittedName>
</protein>
<evidence type="ECO:0000313" key="2">
    <source>
        <dbReference type="Proteomes" id="UP001232063"/>
    </source>
</evidence>
<reference evidence="1" key="1">
    <citation type="submission" date="2023-05" db="EMBL/GenBank/DDBJ databases">
        <authorList>
            <person name="Zhang X."/>
        </authorList>
    </citation>
    <scope>NUCLEOTIDE SEQUENCE</scope>
    <source>
        <strain evidence="1">BD1B2-1</strain>
    </source>
</reference>